<feature type="non-terminal residue" evidence="1">
    <location>
        <position position="1"/>
    </location>
</feature>
<evidence type="ECO:0000313" key="1">
    <source>
        <dbReference type="EMBL" id="KAK5982320.1"/>
    </source>
</evidence>
<comment type="caution">
    <text evidence="1">The sequence shown here is derived from an EMBL/GenBank/DDBJ whole genome shotgun (WGS) entry which is preliminary data.</text>
</comment>
<organism evidence="1 2">
    <name type="scientific">Trichostrongylus colubriformis</name>
    <name type="common">Black scour worm</name>
    <dbReference type="NCBI Taxonomy" id="6319"/>
    <lineage>
        <taxon>Eukaryota</taxon>
        <taxon>Metazoa</taxon>
        <taxon>Ecdysozoa</taxon>
        <taxon>Nematoda</taxon>
        <taxon>Chromadorea</taxon>
        <taxon>Rhabditida</taxon>
        <taxon>Rhabditina</taxon>
        <taxon>Rhabditomorpha</taxon>
        <taxon>Strongyloidea</taxon>
        <taxon>Trichostrongylidae</taxon>
        <taxon>Trichostrongylus</taxon>
    </lineage>
</organism>
<reference evidence="1 2" key="1">
    <citation type="submission" date="2019-10" db="EMBL/GenBank/DDBJ databases">
        <title>Assembly and Annotation for the nematode Trichostrongylus colubriformis.</title>
        <authorList>
            <person name="Martin J."/>
        </authorList>
    </citation>
    <scope>NUCLEOTIDE SEQUENCE [LARGE SCALE GENOMIC DNA]</scope>
    <source>
        <strain evidence="1">G859</strain>
        <tissue evidence="1">Whole worm</tissue>
    </source>
</reference>
<evidence type="ECO:0000313" key="2">
    <source>
        <dbReference type="Proteomes" id="UP001331761"/>
    </source>
</evidence>
<proteinExistence type="predicted"/>
<protein>
    <submittedName>
        <fullName evidence="1">Uncharacterized protein</fullName>
    </submittedName>
</protein>
<gene>
    <name evidence="1" type="ORF">GCK32_017785</name>
</gene>
<dbReference type="AlphaFoldDB" id="A0AAN8FQP3"/>
<keyword evidence="2" id="KW-1185">Reference proteome</keyword>
<accession>A0AAN8FQP3</accession>
<dbReference type="EMBL" id="WIXE01005276">
    <property type="protein sequence ID" value="KAK5982320.1"/>
    <property type="molecule type" value="Genomic_DNA"/>
</dbReference>
<name>A0AAN8FQP3_TRICO</name>
<dbReference type="Proteomes" id="UP001331761">
    <property type="component" value="Unassembled WGS sequence"/>
</dbReference>
<sequence>QFCMTSIGGQFLASERLGSNVVVRVRW</sequence>